<dbReference type="InterPro" id="IPR043129">
    <property type="entry name" value="ATPase_NBD"/>
</dbReference>
<evidence type="ECO:0000256" key="1">
    <source>
        <dbReference type="ARBA" id="ARBA00007381"/>
    </source>
</evidence>
<dbReference type="GO" id="GO:0005524">
    <property type="term" value="F:ATP binding"/>
    <property type="evidence" value="ECO:0007669"/>
    <property type="project" value="UniProtKB-KW"/>
</dbReference>
<sequence>MAIACGVDFGTSNSTVGWIGSRPGMQPPGGLASALLTLEDGKPTLPSVVFFNAEDEEVSYGRAALAGYLAGYEGRLMRSLKSLLGTSLIDGQTEVAGRSLPFRMLLAQFIGEVKRRAETAAGREFTSAVFGRPVYFIDDNAAADQLAEDTLAEVARSVGFQHVAFQYEPIAAAFDYESHISQEELVLIADIGGGTSDFSLVRLSPQRALKADRRDDILATGGVHIGGTDFDKYLSLDAAMPLLGYKTLLRNNSEIPSSYYFNLATWHTINQAYTRKAAAQLEDLVRDAQEPAKLVRLQNLIEDRSGHWLAMKMEEGKIALSDAATATLDLDRLSPPDLLTLQRDRFEAATGHLVLSCEQAVTKMLAEAGVGADAVDTVFFTGGSSGVPMLRQRLGALLPKARKVEGDLFGSIGAGLALDAVRKFG</sequence>
<comment type="similarity">
    <text evidence="1">Belongs to the heat shock protein 70 family.</text>
</comment>
<dbReference type="Gene3D" id="3.30.420.40">
    <property type="match status" value="2"/>
</dbReference>
<dbReference type="PROSITE" id="PS01036">
    <property type="entry name" value="HSP70_3"/>
    <property type="match status" value="1"/>
</dbReference>
<dbReference type="SUPFAM" id="SSF53067">
    <property type="entry name" value="Actin-like ATPase domain"/>
    <property type="match status" value="2"/>
</dbReference>
<evidence type="ECO:0000256" key="2">
    <source>
        <dbReference type="ARBA" id="ARBA00022741"/>
    </source>
</evidence>
<keyword evidence="3" id="KW-0067">ATP-binding</keyword>
<dbReference type="PANTHER" id="PTHR19375">
    <property type="entry name" value="HEAT SHOCK PROTEIN 70KDA"/>
    <property type="match status" value="1"/>
</dbReference>
<proteinExistence type="inferred from homology"/>
<dbReference type="InterPro" id="IPR013126">
    <property type="entry name" value="Hsp_70_fam"/>
</dbReference>
<name>A0A848HQ75_9BURK</name>
<gene>
    <name evidence="4" type="ORF">HHL21_06550</name>
</gene>
<dbReference type="EMBL" id="JABBGG010000003">
    <property type="protein sequence ID" value="NML60748.1"/>
    <property type="molecule type" value="Genomic_DNA"/>
</dbReference>
<comment type="caution">
    <text evidence="4">The sequence shown here is derived from an EMBL/GenBank/DDBJ whole genome shotgun (WGS) entry which is preliminary data.</text>
</comment>
<dbReference type="GO" id="GO:0140662">
    <property type="term" value="F:ATP-dependent protein folding chaperone"/>
    <property type="evidence" value="ECO:0007669"/>
    <property type="project" value="InterPro"/>
</dbReference>
<evidence type="ECO:0000313" key="4">
    <source>
        <dbReference type="EMBL" id="NML60748.1"/>
    </source>
</evidence>
<evidence type="ECO:0000256" key="3">
    <source>
        <dbReference type="ARBA" id="ARBA00022840"/>
    </source>
</evidence>
<organism evidence="4 5">
    <name type="scientific">Massilia polaris</name>
    <dbReference type="NCBI Taxonomy" id="2728846"/>
    <lineage>
        <taxon>Bacteria</taxon>
        <taxon>Pseudomonadati</taxon>
        <taxon>Pseudomonadota</taxon>
        <taxon>Betaproteobacteria</taxon>
        <taxon>Burkholderiales</taxon>
        <taxon>Oxalobacteraceae</taxon>
        <taxon>Telluria group</taxon>
        <taxon>Massilia</taxon>
    </lineage>
</organism>
<reference evidence="4 5" key="1">
    <citation type="submission" date="2020-04" db="EMBL/GenBank/DDBJ databases">
        <title>Massilia sp. RP-1-19 isolated from soil.</title>
        <authorList>
            <person name="Dahal R.H."/>
        </authorList>
    </citation>
    <scope>NUCLEOTIDE SEQUENCE [LARGE SCALE GENOMIC DNA]</scope>
    <source>
        <strain evidence="4 5">RP-1-19</strain>
    </source>
</reference>
<keyword evidence="2" id="KW-0547">Nucleotide-binding</keyword>
<dbReference type="InterPro" id="IPR018181">
    <property type="entry name" value="Heat_shock_70_CS"/>
</dbReference>
<dbReference type="Pfam" id="PF00012">
    <property type="entry name" value="HSP70"/>
    <property type="match status" value="2"/>
</dbReference>
<dbReference type="AlphaFoldDB" id="A0A848HQ75"/>
<dbReference type="CDD" id="cd10231">
    <property type="entry name" value="ASKHA_NBD_HSP70_YegD-like"/>
    <property type="match status" value="1"/>
</dbReference>
<evidence type="ECO:0000313" key="5">
    <source>
        <dbReference type="Proteomes" id="UP000583752"/>
    </source>
</evidence>
<dbReference type="RefSeq" id="WP_169464468.1">
    <property type="nucleotide sequence ID" value="NZ_JABBGG010000003.1"/>
</dbReference>
<dbReference type="Gene3D" id="3.90.640.10">
    <property type="entry name" value="Actin, Chain A, domain 4"/>
    <property type="match status" value="1"/>
</dbReference>
<accession>A0A848HQ75</accession>
<dbReference type="Proteomes" id="UP000583752">
    <property type="component" value="Unassembled WGS sequence"/>
</dbReference>
<protein>
    <submittedName>
        <fullName evidence="4">Hsp70 family protein</fullName>
    </submittedName>
</protein>
<dbReference type="InterPro" id="IPR042054">
    <property type="entry name" value="YegD-like"/>
</dbReference>
<keyword evidence="5" id="KW-1185">Reference proteome</keyword>